<evidence type="ECO:0000313" key="3">
    <source>
        <dbReference type="Proteomes" id="UP000799302"/>
    </source>
</evidence>
<organism evidence="2 3">
    <name type="scientific">Microthyrium microscopicum</name>
    <dbReference type="NCBI Taxonomy" id="703497"/>
    <lineage>
        <taxon>Eukaryota</taxon>
        <taxon>Fungi</taxon>
        <taxon>Dikarya</taxon>
        <taxon>Ascomycota</taxon>
        <taxon>Pezizomycotina</taxon>
        <taxon>Dothideomycetes</taxon>
        <taxon>Dothideomycetes incertae sedis</taxon>
        <taxon>Microthyriales</taxon>
        <taxon>Microthyriaceae</taxon>
        <taxon>Microthyrium</taxon>
    </lineage>
</organism>
<reference evidence="2" key="1">
    <citation type="journal article" date="2020" name="Stud. Mycol.">
        <title>101 Dothideomycetes genomes: a test case for predicting lifestyles and emergence of pathogens.</title>
        <authorList>
            <person name="Haridas S."/>
            <person name="Albert R."/>
            <person name="Binder M."/>
            <person name="Bloem J."/>
            <person name="Labutti K."/>
            <person name="Salamov A."/>
            <person name="Andreopoulos B."/>
            <person name="Baker S."/>
            <person name="Barry K."/>
            <person name="Bills G."/>
            <person name="Bluhm B."/>
            <person name="Cannon C."/>
            <person name="Castanera R."/>
            <person name="Culley D."/>
            <person name="Daum C."/>
            <person name="Ezra D."/>
            <person name="Gonzalez J."/>
            <person name="Henrissat B."/>
            <person name="Kuo A."/>
            <person name="Liang C."/>
            <person name="Lipzen A."/>
            <person name="Lutzoni F."/>
            <person name="Magnuson J."/>
            <person name="Mondo S."/>
            <person name="Nolan M."/>
            <person name="Ohm R."/>
            <person name="Pangilinan J."/>
            <person name="Park H.-J."/>
            <person name="Ramirez L."/>
            <person name="Alfaro M."/>
            <person name="Sun H."/>
            <person name="Tritt A."/>
            <person name="Yoshinaga Y."/>
            <person name="Zwiers L.-H."/>
            <person name="Turgeon B."/>
            <person name="Goodwin S."/>
            <person name="Spatafora J."/>
            <person name="Crous P."/>
            <person name="Grigoriev I."/>
        </authorList>
    </citation>
    <scope>NUCLEOTIDE SEQUENCE</scope>
    <source>
        <strain evidence="2">CBS 115976</strain>
    </source>
</reference>
<keyword evidence="3" id="KW-1185">Reference proteome</keyword>
<dbReference type="EMBL" id="MU004232">
    <property type="protein sequence ID" value="KAF2672230.1"/>
    <property type="molecule type" value="Genomic_DNA"/>
</dbReference>
<evidence type="ECO:0000256" key="1">
    <source>
        <dbReference type="SAM" id="MobiDB-lite"/>
    </source>
</evidence>
<feature type="region of interest" description="Disordered" evidence="1">
    <location>
        <begin position="26"/>
        <end position="45"/>
    </location>
</feature>
<feature type="compositionally biased region" description="Polar residues" evidence="1">
    <location>
        <begin position="27"/>
        <end position="38"/>
    </location>
</feature>
<evidence type="ECO:0000313" key="2">
    <source>
        <dbReference type="EMBL" id="KAF2672230.1"/>
    </source>
</evidence>
<dbReference type="Proteomes" id="UP000799302">
    <property type="component" value="Unassembled WGS sequence"/>
</dbReference>
<gene>
    <name evidence="2" type="ORF">BT63DRAFT_191866</name>
</gene>
<sequence length="74" mass="8471">MPQYLKIIALSAGGCSLFNWNLRPTPEHSSASPGQSQPRKPEKSIMSRKVRSFILGLNIWLSRTERMNLRLFIN</sequence>
<proteinExistence type="predicted"/>
<protein>
    <submittedName>
        <fullName evidence="2">Uncharacterized protein</fullName>
    </submittedName>
</protein>
<accession>A0A6A6UKD2</accession>
<name>A0A6A6UKD2_9PEZI</name>
<dbReference type="AlphaFoldDB" id="A0A6A6UKD2"/>